<sequence>MGKRINLSRRLCGLAVAVAVGMGALCAAPVMAVASTNEVTPYHNNDCAFHFDFSFFQTTAADSLENKHNSTSTYVCINSITVPKANLYVDGGPSGATSLVNCMGGSNATVRSSMATGQYCIRNLVYERFGQSGIARCQLTGWSNGETGYVEGVWSPDSLRSYTPLNGYCNPNIW</sequence>
<feature type="chain" id="PRO_5039538809" evidence="1">
    <location>
        <begin position="33"/>
        <end position="174"/>
    </location>
</feature>
<reference evidence="2 3" key="1">
    <citation type="submission" date="2018-08" db="EMBL/GenBank/DDBJ databases">
        <title>A genome reference for cultivated species of the human gut microbiota.</title>
        <authorList>
            <person name="Zou Y."/>
            <person name="Xue W."/>
            <person name="Luo G."/>
        </authorList>
    </citation>
    <scope>NUCLEOTIDE SEQUENCE [LARGE SCALE GENOMIC DNA]</scope>
    <source>
        <strain evidence="2 3">TF08-14</strain>
    </source>
</reference>
<name>A0A3E4QWG4_9ACTN</name>
<feature type="signal peptide" evidence="1">
    <location>
        <begin position="1"/>
        <end position="32"/>
    </location>
</feature>
<dbReference type="EMBL" id="QSRJ01000002">
    <property type="protein sequence ID" value="RGL11589.1"/>
    <property type="molecule type" value="Genomic_DNA"/>
</dbReference>
<accession>A0A3E4QWG4</accession>
<organism evidence="2 3">
    <name type="scientific">Collinsella tanakaei</name>
    <dbReference type="NCBI Taxonomy" id="626935"/>
    <lineage>
        <taxon>Bacteria</taxon>
        <taxon>Bacillati</taxon>
        <taxon>Actinomycetota</taxon>
        <taxon>Coriobacteriia</taxon>
        <taxon>Coriobacteriales</taxon>
        <taxon>Coriobacteriaceae</taxon>
        <taxon>Collinsella</taxon>
    </lineage>
</organism>
<evidence type="ECO:0000313" key="2">
    <source>
        <dbReference type="EMBL" id="RGL11589.1"/>
    </source>
</evidence>
<evidence type="ECO:0000313" key="3">
    <source>
        <dbReference type="Proteomes" id="UP000260943"/>
    </source>
</evidence>
<proteinExistence type="predicted"/>
<protein>
    <submittedName>
        <fullName evidence="2">Uncharacterized protein</fullName>
    </submittedName>
</protein>
<dbReference type="RefSeq" id="WP_009140048.1">
    <property type="nucleotide sequence ID" value="NZ_CABKQG010000001.1"/>
</dbReference>
<dbReference type="Proteomes" id="UP000260943">
    <property type="component" value="Unassembled WGS sequence"/>
</dbReference>
<evidence type="ECO:0000256" key="1">
    <source>
        <dbReference type="SAM" id="SignalP"/>
    </source>
</evidence>
<gene>
    <name evidence="2" type="ORF">DXC81_02005</name>
</gene>
<keyword evidence="1" id="KW-0732">Signal</keyword>
<comment type="caution">
    <text evidence="2">The sequence shown here is derived from an EMBL/GenBank/DDBJ whole genome shotgun (WGS) entry which is preliminary data.</text>
</comment>
<dbReference type="AlphaFoldDB" id="A0A3E4QWG4"/>
<dbReference type="GeneID" id="62757800"/>